<dbReference type="AlphaFoldDB" id="A0A1L9SPG1"/>
<dbReference type="PANTHER" id="PTHR33048:SF155">
    <property type="entry name" value="INTEGRAL MEMBRANE PROTEIN"/>
    <property type="match status" value="1"/>
</dbReference>
<keyword evidence="4 6" id="KW-0472">Membrane</keyword>
<feature type="transmembrane region" description="Helical" evidence="6">
    <location>
        <begin position="244"/>
        <end position="265"/>
    </location>
</feature>
<reference evidence="9" key="1">
    <citation type="journal article" date="2017" name="Genome Biol.">
        <title>Comparative genomics reveals high biological diversity and specific adaptations in the industrially and medically important fungal genus Aspergillus.</title>
        <authorList>
            <person name="de Vries R.P."/>
            <person name="Riley R."/>
            <person name="Wiebenga A."/>
            <person name="Aguilar-Osorio G."/>
            <person name="Amillis S."/>
            <person name="Uchima C.A."/>
            <person name="Anderluh G."/>
            <person name="Asadollahi M."/>
            <person name="Askin M."/>
            <person name="Barry K."/>
            <person name="Battaglia E."/>
            <person name="Bayram O."/>
            <person name="Benocci T."/>
            <person name="Braus-Stromeyer S.A."/>
            <person name="Caldana C."/>
            <person name="Canovas D."/>
            <person name="Cerqueira G.C."/>
            <person name="Chen F."/>
            <person name="Chen W."/>
            <person name="Choi C."/>
            <person name="Clum A."/>
            <person name="Dos Santos R.A."/>
            <person name="Damasio A.R."/>
            <person name="Diallinas G."/>
            <person name="Emri T."/>
            <person name="Fekete E."/>
            <person name="Flipphi M."/>
            <person name="Freyberg S."/>
            <person name="Gallo A."/>
            <person name="Gournas C."/>
            <person name="Habgood R."/>
            <person name="Hainaut M."/>
            <person name="Harispe M.L."/>
            <person name="Henrissat B."/>
            <person name="Hilden K.S."/>
            <person name="Hope R."/>
            <person name="Hossain A."/>
            <person name="Karabika E."/>
            <person name="Karaffa L."/>
            <person name="Karanyi Z."/>
            <person name="Krasevec N."/>
            <person name="Kuo A."/>
            <person name="Kusch H."/>
            <person name="LaButti K."/>
            <person name="Lagendijk E.L."/>
            <person name="Lapidus A."/>
            <person name="Levasseur A."/>
            <person name="Lindquist E."/>
            <person name="Lipzen A."/>
            <person name="Logrieco A.F."/>
            <person name="MacCabe A."/>
            <person name="Maekelae M.R."/>
            <person name="Malavazi I."/>
            <person name="Melin P."/>
            <person name="Meyer V."/>
            <person name="Mielnichuk N."/>
            <person name="Miskei M."/>
            <person name="Molnar A.P."/>
            <person name="Mule G."/>
            <person name="Ngan C.Y."/>
            <person name="Orejas M."/>
            <person name="Orosz E."/>
            <person name="Ouedraogo J.P."/>
            <person name="Overkamp K.M."/>
            <person name="Park H.-S."/>
            <person name="Perrone G."/>
            <person name="Piumi F."/>
            <person name="Punt P.J."/>
            <person name="Ram A.F."/>
            <person name="Ramon A."/>
            <person name="Rauscher S."/>
            <person name="Record E."/>
            <person name="Riano-Pachon D.M."/>
            <person name="Robert V."/>
            <person name="Roehrig J."/>
            <person name="Ruller R."/>
            <person name="Salamov A."/>
            <person name="Salih N.S."/>
            <person name="Samson R.A."/>
            <person name="Sandor E."/>
            <person name="Sanguinetti M."/>
            <person name="Schuetze T."/>
            <person name="Sepcic K."/>
            <person name="Shelest E."/>
            <person name="Sherlock G."/>
            <person name="Sophianopoulou V."/>
            <person name="Squina F.M."/>
            <person name="Sun H."/>
            <person name="Susca A."/>
            <person name="Todd R.B."/>
            <person name="Tsang A."/>
            <person name="Unkles S.E."/>
            <person name="van de Wiele N."/>
            <person name="van Rossen-Uffink D."/>
            <person name="Oliveira J.V."/>
            <person name="Vesth T.C."/>
            <person name="Visser J."/>
            <person name="Yu J.-H."/>
            <person name="Zhou M."/>
            <person name="Andersen M.R."/>
            <person name="Archer D.B."/>
            <person name="Baker S.E."/>
            <person name="Benoit I."/>
            <person name="Brakhage A.A."/>
            <person name="Braus G.H."/>
            <person name="Fischer R."/>
            <person name="Frisvad J.C."/>
            <person name="Goldman G.H."/>
            <person name="Houbraken J."/>
            <person name="Oakley B."/>
            <person name="Pocsi I."/>
            <person name="Scazzocchio C."/>
            <person name="Seiboth B."/>
            <person name="vanKuyk P.A."/>
            <person name="Wortman J."/>
            <person name="Dyer P.S."/>
            <person name="Grigoriev I.V."/>
        </authorList>
    </citation>
    <scope>NUCLEOTIDE SEQUENCE [LARGE SCALE GENOMIC DNA]</scope>
    <source>
        <strain evidence="9">CBS 506.65</strain>
    </source>
</reference>
<dbReference type="EMBL" id="KV878338">
    <property type="protein sequence ID" value="OJJ48993.1"/>
    <property type="molecule type" value="Genomic_DNA"/>
</dbReference>
<dbReference type="RefSeq" id="XP_022583503.1">
    <property type="nucleotide sequence ID" value="XM_022724612.1"/>
</dbReference>
<dbReference type="GeneID" id="34611077"/>
<feature type="transmembrane region" description="Helical" evidence="6">
    <location>
        <begin position="170"/>
        <end position="192"/>
    </location>
</feature>
<evidence type="ECO:0000256" key="1">
    <source>
        <dbReference type="ARBA" id="ARBA00004141"/>
    </source>
</evidence>
<dbReference type="InterPro" id="IPR049326">
    <property type="entry name" value="Rhodopsin_dom_fungi"/>
</dbReference>
<comment type="similarity">
    <text evidence="5">Belongs to the SAT4 family.</text>
</comment>
<feature type="transmembrane region" description="Helical" evidence="6">
    <location>
        <begin position="12"/>
        <end position="30"/>
    </location>
</feature>
<keyword evidence="2 6" id="KW-0812">Transmembrane</keyword>
<keyword evidence="9" id="KW-1185">Reference proteome</keyword>
<evidence type="ECO:0000256" key="2">
    <source>
        <dbReference type="ARBA" id="ARBA00022692"/>
    </source>
</evidence>
<feature type="transmembrane region" description="Helical" evidence="6">
    <location>
        <begin position="120"/>
        <end position="141"/>
    </location>
</feature>
<feature type="domain" description="Rhodopsin" evidence="7">
    <location>
        <begin position="26"/>
        <end position="265"/>
    </location>
</feature>
<dbReference type="InterPro" id="IPR052337">
    <property type="entry name" value="SAT4-like"/>
</dbReference>
<feature type="transmembrane region" description="Helical" evidence="6">
    <location>
        <begin position="204"/>
        <end position="224"/>
    </location>
</feature>
<feature type="transmembrane region" description="Helical" evidence="6">
    <location>
        <begin position="86"/>
        <end position="108"/>
    </location>
</feature>
<feature type="transmembrane region" description="Helical" evidence="6">
    <location>
        <begin position="42"/>
        <end position="66"/>
    </location>
</feature>
<evidence type="ECO:0000256" key="5">
    <source>
        <dbReference type="ARBA" id="ARBA00038359"/>
    </source>
</evidence>
<protein>
    <recommendedName>
        <fullName evidence="7">Rhodopsin domain-containing protein</fullName>
    </recommendedName>
</protein>
<evidence type="ECO:0000256" key="6">
    <source>
        <dbReference type="SAM" id="Phobius"/>
    </source>
</evidence>
<organism evidence="8 9">
    <name type="scientific">Penicilliopsis zonata CBS 506.65</name>
    <dbReference type="NCBI Taxonomy" id="1073090"/>
    <lineage>
        <taxon>Eukaryota</taxon>
        <taxon>Fungi</taxon>
        <taxon>Dikarya</taxon>
        <taxon>Ascomycota</taxon>
        <taxon>Pezizomycotina</taxon>
        <taxon>Eurotiomycetes</taxon>
        <taxon>Eurotiomycetidae</taxon>
        <taxon>Eurotiales</taxon>
        <taxon>Aspergillaceae</taxon>
        <taxon>Penicilliopsis</taxon>
    </lineage>
</organism>
<accession>A0A1L9SPG1</accession>
<evidence type="ECO:0000256" key="3">
    <source>
        <dbReference type="ARBA" id="ARBA00022989"/>
    </source>
</evidence>
<dbReference type="Proteomes" id="UP000184188">
    <property type="component" value="Unassembled WGS sequence"/>
</dbReference>
<sequence>MYNPYGDELVRTTWAIGAVALLIIVLRVIAKIRLHQLGIDDYLMLLALACMFTGNVMVTLAVHYGVGRNIVDLSKFEVIHALKFDYFAQTFGLAGSCFSRVAFIYYLIGLLATKKIYRNILWILMGSQFVSHFLCILFIYIQCPTNVQAIWDPYIEANCWPSHVQSDYGYFQGALNTATDLYLAAFPTYVFWSLKLELRLKISLMVLLSLGLFAMGASLVKTIQVHVLAESSDPTIVTVTLVRWLYIEIYLVIITASIPTIRVLVMSVRNLSSNRSNTHELNSRYAENSRSVLDSHKRGSRSRMGGLYSKHVDESGDGGSEENILGEHGITKSVDIRVTVGVNNE</sequence>
<gene>
    <name evidence="8" type="ORF">ASPZODRAFT_139946</name>
</gene>
<name>A0A1L9SPG1_9EURO</name>
<dbReference type="Pfam" id="PF20684">
    <property type="entry name" value="Fung_rhodopsin"/>
    <property type="match status" value="1"/>
</dbReference>
<evidence type="ECO:0000313" key="9">
    <source>
        <dbReference type="Proteomes" id="UP000184188"/>
    </source>
</evidence>
<dbReference type="OrthoDB" id="5429740at2759"/>
<proteinExistence type="inferred from homology"/>
<keyword evidence="3 6" id="KW-1133">Transmembrane helix</keyword>
<comment type="subcellular location">
    <subcellularLocation>
        <location evidence="1">Membrane</location>
        <topology evidence="1">Multi-pass membrane protein</topology>
    </subcellularLocation>
</comment>
<evidence type="ECO:0000313" key="8">
    <source>
        <dbReference type="EMBL" id="OJJ48993.1"/>
    </source>
</evidence>
<dbReference type="GO" id="GO:0016020">
    <property type="term" value="C:membrane"/>
    <property type="evidence" value="ECO:0007669"/>
    <property type="project" value="UniProtKB-SubCell"/>
</dbReference>
<dbReference type="VEuPathDB" id="FungiDB:ASPZODRAFT_139946"/>
<dbReference type="PANTHER" id="PTHR33048">
    <property type="entry name" value="PTH11-LIKE INTEGRAL MEMBRANE PROTEIN (AFU_ORTHOLOGUE AFUA_5G11245)"/>
    <property type="match status" value="1"/>
</dbReference>
<evidence type="ECO:0000256" key="4">
    <source>
        <dbReference type="ARBA" id="ARBA00023136"/>
    </source>
</evidence>
<evidence type="ECO:0000259" key="7">
    <source>
        <dbReference type="Pfam" id="PF20684"/>
    </source>
</evidence>
<dbReference type="STRING" id="1073090.A0A1L9SPG1"/>